<dbReference type="GO" id="GO:0046872">
    <property type="term" value="F:metal ion binding"/>
    <property type="evidence" value="ECO:0007669"/>
    <property type="project" value="InterPro"/>
</dbReference>
<evidence type="ECO:0000259" key="2">
    <source>
        <dbReference type="Pfam" id="PF12890"/>
    </source>
</evidence>
<proteinExistence type="predicted"/>
<dbReference type="Gene3D" id="2.30.40.10">
    <property type="entry name" value="Urease, subunit C, domain 1"/>
    <property type="match status" value="1"/>
</dbReference>
<dbReference type="NCBIfam" id="TIGR00857">
    <property type="entry name" value="pyrC_multi"/>
    <property type="match status" value="1"/>
</dbReference>
<dbReference type="KEGG" id="mgik:GO620_006290"/>
<dbReference type="InterPro" id="IPR024403">
    <property type="entry name" value="DHOase_cat"/>
</dbReference>
<keyword evidence="1" id="KW-0665">Pyrimidine biosynthesis</keyword>
<keyword evidence="4" id="KW-1185">Reference proteome</keyword>
<dbReference type="InterPro" id="IPR032466">
    <property type="entry name" value="Metal_Hydrolase"/>
</dbReference>
<dbReference type="AlphaFoldDB" id="A0A6I4HVW8"/>
<dbReference type="GO" id="GO:0004038">
    <property type="term" value="F:allantoinase activity"/>
    <property type="evidence" value="ECO:0007669"/>
    <property type="project" value="TreeGrafter"/>
</dbReference>
<dbReference type="InterPro" id="IPR050138">
    <property type="entry name" value="DHOase/Allantoinase_Hydrolase"/>
</dbReference>
<dbReference type="InterPro" id="IPR004722">
    <property type="entry name" value="DHOase"/>
</dbReference>
<dbReference type="GO" id="GO:0004151">
    <property type="term" value="F:dihydroorotase activity"/>
    <property type="evidence" value="ECO:0007669"/>
    <property type="project" value="InterPro"/>
</dbReference>
<sequence>MNLLIRSAKIIYPNSPYHNQVSDILIEDGIITSIEKDISADYESFDAAGSMLMPGFFDLNCNIGELGNETKEDLQTGTSAAAAGGFTGLALMPNTQSPVHSKAEVEYLVNKSKGNLVDVLPLGTISNKREGKDMAELYDMYRSGAIAFTDGNRPVQDAGLMERAMLYTKGFNALIFSYPEDTAIAGKAQVNEGEVSTQLGMKGIPALAEELMVARDLYLAEYTNSPVHFSTISTKRSVQLIREAKKNGIKVTCDVAAHHLVVTDNELNSFDSLYKVKPPLRTRQDVDALIDGLNDGTIDAIVSQHTPHEVEYKDVEFEIASFGIIGLQTAFSLALKAGLTPELIAEKLSVNPRKILGLGPVKLEVGAKANFVLVDPNISWDYAKTTNFSKSENSPYIGQTLNGKVLLTINNNQQFKNTSK</sequence>
<dbReference type="Proteomes" id="UP000429232">
    <property type="component" value="Chromosome"/>
</dbReference>
<accession>A0A6I4HVW8</accession>
<dbReference type="GO" id="GO:0006145">
    <property type="term" value="P:purine nucleobase catabolic process"/>
    <property type="evidence" value="ECO:0007669"/>
    <property type="project" value="TreeGrafter"/>
</dbReference>
<evidence type="ECO:0000313" key="4">
    <source>
        <dbReference type="Proteomes" id="UP000429232"/>
    </source>
</evidence>
<organism evidence="3 4">
    <name type="scientific">Mucilaginibacter ginkgonis</name>
    <dbReference type="NCBI Taxonomy" id="2682091"/>
    <lineage>
        <taxon>Bacteria</taxon>
        <taxon>Pseudomonadati</taxon>
        <taxon>Bacteroidota</taxon>
        <taxon>Sphingobacteriia</taxon>
        <taxon>Sphingobacteriales</taxon>
        <taxon>Sphingobacteriaceae</taxon>
        <taxon>Mucilaginibacter</taxon>
    </lineage>
</organism>
<dbReference type="Pfam" id="PF12890">
    <property type="entry name" value="DHOase"/>
    <property type="match status" value="1"/>
</dbReference>
<dbReference type="GO" id="GO:0005737">
    <property type="term" value="C:cytoplasm"/>
    <property type="evidence" value="ECO:0007669"/>
    <property type="project" value="TreeGrafter"/>
</dbReference>
<dbReference type="Gene3D" id="3.20.20.140">
    <property type="entry name" value="Metal-dependent hydrolases"/>
    <property type="match status" value="1"/>
</dbReference>
<dbReference type="RefSeq" id="WP_157523631.1">
    <property type="nucleotide sequence ID" value="NZ_CP066775.1"/>
</dbReference>
<dbReference type="CDD" id="cd01317">
    <property type="entry name" value="DHOase_IIa"/>
    <property type="match status" value="1"/>
</dbReference>
<name>A0A6I4HVW8_9SPHI</name>
<dbReference type="GO" id="GO:0006221">
    <property type="term" value="P:pyrimidine nucleotide biosynthetic process"/>
    <property type="evidence" value="ECO:0007669"/>
    <property type="project" value="UniProtKB-KW"/>
</dbReference>
<evidence type="ECO:0000256" key="1">
    <source>
        <dbReference type="ARBA" id="ARBA00022975"/>
    </source>
</evidence>
<gene>
    <name evidence="3" type="ORF">GO620_006290</name>
</gene>
<evidence type="ECO:0000313" key="3">
    <source>
        <dbReference type="EMBL" id="QQL51056.1"/>
    </source>
</evidence>
<protein>
    <submittedName>
        <fullName evidence="3">Dihydroorotase</fullName>
    </submittedName>
</protein>
<dbReference type="InterPro" id="IPR011059">
    <property type="entry name" value="Metal-dep_hydrolase_composite"/>
</dbReference>
<dbReference type="PANTHER" id="PTHR43668:SF2">
    <property type="entry name" value="ALLANTOINASE"/>
    <property type="match status" value="1"/>
</dbReference>
<dbReference type="SUPFAM" id="SSF51556">
    <property type="entry name" value="Metallo-dependent hydrolases"/>
    <property type="match status" value="1"/>
</dbReference>
<feature type="domain" description="Dihydroorotase catalytic" evidence="2">
    <location>
        <begin position="49"/>
        <end position="236"/>
    </location>
</feature>
<dbReference type="PANTHER" id="PTHR43668">
    <property type="entry name" value="ALLANTOINASE"/>
    <property type="match status" value="1"/>
</dbReference>
<reference evidence="3 4" key="1">
    <citation type="submission" date="2020-12" db="EMBL/GenBank/DDBJ databases">
        <title>HMF7856_wgs.fasta genome submission.</title>
        <authorList>
            <person name="Kang H."/>
            <person name="Kim H."/>
            <person name="Joh K."/>
        </authorList>
    </citation>
    <scope>NUCLEOTIDE SEQUENCE [LARGE SCALE GENOMIC DNA]</scope>
    <source>
        <strain evidence="3 4">HMF7856</strain>
    </source>
</reference>
<dbReference type="EMBL" id="CP066775">
    <property type="protein sequence ID" value="QQL51056.1"/>
    <property type="molecule type" value="Genomic_DNA"/>
</dbReference>
<dbReference type="SUPFAM" id="SSF51338">
    <property type="entry name" value="Composite domain of metallo-dependent hydrolases"/>
    <property type="match status" value="1"/>
</dbReference>